<accession>A0ACC0UH66</accession>
<name>A0ACC0UH66_9AGAM</name>
<reference evidence="1" key="1">
    <citation type="submission" date="2021-03" db="EMBL/GenBank/DDBJ databases">
        <title>Evolutionary priming and transition to the ectomycorrhizal habit in an iconic lineage of mushroom-forming fungi: is preadaptation a requirement?</title>
        <authorList>
            <consortium name="DOE Joint Genome Institute"/>
            <person name="Looney B.P."/>
            <person name="Miyauchi S."/>
            <person name="Morin E."/>
            <person name="Drula E."/>
            <person name="Courty P.E."/>
            <person name="Chicoki N."/>
            <person name="Fauchery L."/>
            <person name="Kohler A."/>
            <person name="Kuo A."/>
            <person name="LaButti K."/>
            <person name="Pangilinan J."/>
            <person name="Lipzen A."/>
            <person name="Riley R."/>
            <person name="Andreopoulos W."/>
            <person name="He G."/>
            <person name="Johnson J."/>
            <person name="Barry K.W."/>
            <person name="Grigoriev I.V."/>
            <person name="Nagy L."/>
            <person name="Hibbett D."/>
            <person name="Henrissat B."/>
            <person name="Matheny P.B."/>
            <person name="Labbe J."/>
            <person name="Martin A.F."/>
        </authorList>
    </citation>
    <scope>NUCLEOTIDE SEQUENCE</scope>
    <source>
        <strain evidence="1">BPL698</strain>
    </source>
</reference>
<comment type="caution">
    <text evidence="1">The sequence shown here is derived from an EMBL/GenBank/DDBJ whole genome shotgun (WGS) entry which is preliminary data.</text>
</comment>
<keyword evidence="2" id="KW-1185">Reference proteome</keyword>
<proteinExistence type="predicted"/>
<protein>
    <submittedName>
        <fullName evidence="1">DNA primase large subunit</fullName>
    </submittedName>
</protein>
<evidence type="ECO:0000313" key="2">
    <source>
        <dbReference type="Proteomes" id="UP001207468"/>
    </source>
</evidence>
<evidence type="ECO:0000313" key="1">
    <source>
        <dbReference type="EMBL" id="KAI9510847.1"/>
    </source>
</evidence>
<gene>
    <name evidence="1" type="ORF">F5148DRAFT_1175464</name>
</gene>
<sequence length="482" mass="55490">MLKSSRKPDGEVRVHFGLKYPRRLSLYDRPPTEDITLEEFESCAIDRLHVLCEIESCYARNRPFEELKDITKSQCDKHVPLDHNTATTKDRDSQRRKDVTGHFVLRLAFCRSEELRRRFVKAETTLFRVRYLESSHSERADFHQSVDFDWTPVEESEKEMYKSQLKAAGPDADEKEQYFKVKWTNVPDLVAKRKVFLKDGWAYVPSKEQPSIVFQEFQTRLEQALEMTAKALPRMDEDTRLEPILANLSQGFIAGLGSEWSTNENTGEDIRAEMVDELAQKHFPMCMRNLHENLTRNHHLKHFGRLQYGLFLKVLGVSIDEALIFWRKSFSGHTDDQFNKHYKYNIRHQYGLEGRRANYTAKSCQQILMNDQPGASDSHGCPYRHFSPDNLRTALLTTYSSQGLTEADLPEIMNTVRAEAYHVACTRVYEITHARDNVRKGDGIGSGETVTHPNQYAAASRALERASTGGGKVESDGDIVMN</sequence>
<dbReference type="Proteomes" id="UP001207468">
    <property type="component" value="Unassembled WGS sequence"/>
</dbReference>
<dbReference type="EMBL" id="JAGFNK010000032">
    <property type="protein sequence ID" value="KAI9510847.1"/>
    <property type="molecule type" value="Genomic_DNA"/>
</dbReference>
<organism evidence="1 2">
    <name type="scientific">Russula earlei</name>
    <dbReference type="NCBI Taxonomy" id="71964"/>
    <lineage>
        <taxon>Eukaryota</taxon>
        <taxon>Fungi</taxon>
        <taxon>Dikarya</taxon>
        <taxon>Basidiomycota</taxon>
        <taxon>Agaricomycotina</taxon>
        <taxon>Agaricomycetes</taxon>
        <taxon>Russulales</taxon>
        <taxon>Russulaceae</taxon>
        <taxon>Russula</taxon>
    </lineage>
</organism>